<evidence type="ECO:0000256" key="6">
    <source>
        <dbReference type="ARBA" id="ARBA00023242"/>
    </source>
</evidence>
<dbReference type="SMART" id="SM00066">
    <property type="entry name" value="GAL4"/>
    <property type="match status" value="1"/>
</dbReference>
<dbReference type="InterPro" id="IPR036864">
    <property type="entry name" value="Zn2-C6_fun-type_DNA-bd_sf"/>
</dbReference>
<dbReference type="OMA" id="SARTWFC"/>
<evidence type="ECO:0000256" key="7">
    <source>
        <dbReference type="SAM" id="MobiDB-lite"/>
    </source>
</evidence>
<feature type="region of interest" description="Disordered" evidence="7">
    <location>
        <begin position="753"/>
        <end position="826"/>
    </location>
</feature>
<feature type="compositionally biased region" description="Polar residues" evidence="7">
    <location>
        <begin position="238"/>
        <end position="266"/>
    </location>
</feature>
<dbReference type="GO" id="GO:0000976">
    <property type="term" value="F:transcription cis-regulatory region binding"/>
    <property type="evidence" value="ECO:0007669"/>
    <property type="project" value="TreeGrafter"/>
</dbReference>
<keyword evidence="2" id="KW-0479">Metal-binding</keyword>
<sequence length="896" mass="99384">MEPVSASSPRIAKQEEDDKLDKRDIKPIPKTLNRVPRACNACRKQKMRCEGADNPPCKRCRNNGLECLFEKPSREATLTGEAGLERIRSLESHVADIRHTQTTIQNTLTEIVHHLRAGSNVRSPSTYPPSFQPSPSLNSPSVSTPTVSNQHASPPGSASYPLAQTPASKAAPLRQQRPAMPNAPYPGSAPGASAQQPLPSEEMHGSQTSPVYGSFPTAAQNYNIHNQTNQGPVLPPFSSIQTMGPPVQQSNVSSVRYQSSEPGFQRSSKHSSGSKRNAPSSSNVTSADSSDFDDDDGGDLPVSGLVAPWEVLRGLADVAIERAAKEGNGDSSEPHSRTRTPSPERRSRNKKRRKLNKLPMGLTYTDVVTKGVITEAEARELFKIFYDGCSTFLPVFDSSIDTYDALHERSPFAVNAICMVAARVRDGGAKMSEIHRKCLEEVQAISSATLFAPVLRIEAVQSMILVSGWSDNGWLSGGHAVRMAMELSMHKAWPRLLKRMNINKGENPEDRELVIAARTWFCLYLFEHQLSYGTGRPAVLKDDESIRDCRYLLNHPYAIEDDMRLVSTVELIAIRERVHNALSPLEGPVRPDHFEELHRADIDFRNWYSSWDSAFSRKYEDAAFYRQSLQIQHLHAELFHNATALRDIIGLEDVQSMPPAQRELASRSIQIARQGLEITVNSPAYRKGMTYAVHYTHATATFAASFLLRLARLFPAECDIAEVRTQIERLASLMAEIPGKRYALTLQLMLKRSKRRKANSSSRSPKVSRDPQRSLMMAVDPPGSQSAPNAAPQHRPPEPFSPTYDPNNYPMEGQMDGPHGAHPHVSINTMSQQYPHLAHPSFAEAEQIWRGLEQATGDLPTWISDQSLGGQSFSQHGMDAFIIPPDYLPVAPQQIW</sequence>
<dbReference type="SUPFAM" id="SSF57701">
    <property type="entry name" value="Zn2/Cys6 DNA-binding domain"/>
    <property type="match status" value="1"/>
</dbReference>
<evidence type="ECO:0000259" key="8">
    <source>
        <dbReference type="PROSITE" id="PS50048"/>
    </source>
</evidence>
<dbReference type="InterPro" id="IPR051089">
    <property type="entry name" value="prtT"/>
</dbReference>
<dbReference type="PROSITE" id="PS00463">
    <property type="entry name" value="ZN2_CY6_FUNGAL_1"/>
    <property type="match status" value="1"/>
</dbReference>
<dbReference type="CDD" id="cd00067">
    <property type="entry name" value="GAL4"/>
    <property type="match status" value="1"/>
</dbReference>
<evidence type="ECO:0000313" key="10">
    <source>
        <dbReference type="Proteomes" id="UP000054270"/>
    </source>
</evidence>
<reference evidence="10" key="1">
    <citation type="submission" date="2014-04" db="EMBL/GenBank/DDBJ databases">
        <title>Evolutionary Origins and Diversification of the Mycorrhizal Mutualists.</title>
        <authorList>
            <consortium name="DOE Joint Genome Institute"/>
            <consortium name="Mycorrhizal Genomics Consortium"/>
            <person name="Kohler A."/>
            <person name="Kuo A."/>
            <person name="Nagy L.G."/>
            <person name="Floudas D."/>
            <person name="Copeland A."/>
            <person name="Barry K.W."/>
            <person name="Cichocki N."/>
            <person name="Veneault-Fourrey C."/>
            <person name="LaButti K."/>
            <person name="Lindquist E.A."/>
            <person name="Lipzen A."/>
            <person name="Lundell T."/>
            <person name="Morin E."/>
            <person name="Murat C."/>
            <person name="Riley R."/>
            <person name="Ohm R."/>
            <person name="Sun H."/>
            <person name="Tunlid A."/>
            <person name="Henrissat B."/>
            <person name="Grigoriev I.V."/>
            <person name="Hibbett D.S."/>
            <person name="Martin F."/>
        </authorList>
    </citation>
    <scope>NUCLEOTIDE SEQUENCE [LARGE SCALE GENOMIC DNA]</scope>
    <source>
        <strain evidence="10">FD-334 SS-4</strain>
    </source>
</reference>
<dbReference type="AlphaFoldDB" id="A0A0D2P4L6"/>
<keyword evidence="5" id="KW-0804">Transcription</keyword>
<gene>
    <name evidence="9" type="ORF">HYPSUDRAFT_37354</name>
</gene>
<dbReference type="GO" id="GO:0006351">
    <property type="term" value="P:DNA-templated transcription"/>
    <property type="evidence" value="ECO:0007669"/>
    <property type="project" value="InterPro"/>
</dbReference>
<evidence type="ECO:0000256" key="4">
    <source>
        <dbReference type="ARBA" id="ARBA00023125"/>
    </source>
</evidence>
<feature type="compositionally biased region" description="Low complexity" evidence="7">
    <location>
        <begin position="185"/>
        <end position="194"/>
    </location>
</feature>
<evidence type="ECO:0000256" key="3">
    <source>
        <dbReference type="ARBA" id="ARBA00023015"/>
    </source>
</evidence>
<feature type="compositionally biased region" description="Basic and acidic residues" evidence="7">
    <location>
        <begin position="12"/>
        <end position="27"/>
    </location>
</feature>
<feature type="region of interest" description="Disordered" evidence="7">
    <location>
        <begin position="1"/>
        <end position="29"/>
    </location>
</feature>
<dbReference type="CDD" id="cd12148">
    <property type="entry name" value="fungal_TF_MHR"/>
    <property type="match status" value="1"/>
</dbReference>
<evidence type="ECO:0000313" key="9">
    <source>
        <dbReference type="EMBL" id="KJA25864.1"/>
    </source>
</evidence>
<comment type="subcellular location">
    <subcellularLocation>
        <location evidence="1">Nucleus</location>
    </subcellularLocation>
</comment>
<dbReference type="GO" id="GO:0000981">
    <property type="term" value="F:DNA-binding transcription factor activity, RNA polymerase II-specific"/>
    <property type="evidence" value="ECO:0007669"/>
    <property type="project" value="InterPro"/>
</dbReference>
<dbReference type="PANTHER" id="PTHR31845">
    <property type="entry name" value="FINGER DOMAIN PROTEIN, PUTATIVE-RELATED"/>
    <property type="match status" value="1"/>
</dbReference>
<proteinExistence type="predicted"/>
<dbReference type="GO" id="GO:0008270">
    <property type="term" value="F:zinc ion binding"/>
    <property type="evidence" value="ECO:0007669"/>
    <property type="project" value="InterPro"/>
</dbReference>
<feature type="domain" description="Zn(2)-C6 fungal-type" evidence="8">
    <location>
        <begin position="38"/>
        <end position="69"/>
    </location>
</feature>
<dbReference type="InterPro" id="IPR007219">
    <property type="entry name" value="XnlR_reg_dom"/>
</dbReference>
<evidence type="ECO:0000256" key="2">
    <source>
        <dbReference type="ARBA" id="ARBA00022723"/>
    </source>
</evidence>
<evidence type="ECO:0000256" key="5">
    <source>
        <dbReference type="ARBA" id="ARBA00023163"/>
    </source>
</evidence>
<evidence type="ECO:0000256" key="1">
    <source>
        <dbReference type="ARBA" id="ARBA00004123"/>
    </source>
</evidence>
<keyword evidence="6" id="KW-0539">Nucleus</keyword>
<dbReference type="InterPro" id="IPR001138">
    <property type="entry name" value="Zn2Cys6_DnaBD"/>
</dbReference>
<feature type="region of interest" description="Disordered" evidence="7">
    <location>
        <begin position="324"/>
        <end position="355"/>
    </location>
</feature>
<keyword evidence="10" id="KW-1185">Reference proteome</keyword>
<keyword evidence="4" id="KW-0238">DNA-binding</keyword>
<feature type="compositionally biased region" description="Polar residues" evidence="7">
    <location>
        <begin position="133"/>
        <end position="152"/>
    </location>
</feature>
<feature type="compositionally biased region" description="Polar residues" evidence="7">
    <location>
        <begin position="205"/>
        <end position="231"/>
    </location>
</feature>
<dbReference type="OrthoDB" id="4454541at2759"/>
<dbReference type="EMBL" id="KN817530">
    <property type="protein sequence ID" value="KJA25864.1"/>
    <property type="molecule type" value="Genomic_DNA"/>
</dbReference>
<protein>
    <recommendedName>
        <fullName evidence="8">Zn(2)-C6 fungal-type domain-containing protein</fullName>
    </recommendedName>
</protein>
<dbReference type="PANTHER" id="PTHR31845:SF17">
    <property type="entry name" value="ZN(II)2CYS6 TRANSCRIPTION FACTOR (EUROFUNG)"/>
    <property type="match status" value="1"/>
</dbReference>
<dbReference type="Pfam" id="PF00172">
    <property type="entry name" value="Zn_clus"/>
    <property type="match status" value="1"/>
</dbReference>
<accession>A0A0D2P4L6</accession>
<keyword evidence="3" id="KW-0805">Transcription regulation</keyword>
<dbReference type="SMART" id="SM00906">
    <property type="entry name" value="Fungal_trans"/>
    <property type="match status" value="1"/>
</dbReference>
<dbReference type="PROSITE" id="PS50048">
    <property type="entry name" value="ZN2_CY6_FUNGAL_2"/>
    <property type="match status" value="1"/>
</dbReference>
<feature type="region of interest" description="Disordered" evidence="7">
    <location>
        <begin position="119"/>
        <end position="299"/>
    </location>
</feature>
<feature type="compositionally biased region" description="Low complexity" evidence="7">
    <location>
        <begin position="280"/>
        <end position="289"/>
    </location>
</feature>
<organism evidence="9 10">
    <name type="scientific">Hypholoma sublateritium (strain FD-334 SS-4)</name>
    <dbReference type="NCBI Taxonomy" id="945553"/>
    <lineage>
        <taxon>Eukaryota</taxon>
        <taxon>Fungi</taxon>
        <taxon>Dikarya</taxon>
        <taxon>Basidiomycota</taxon>
        <taxon>Agaricomycotina</taxon>
        <taxon>Agaricomycetes</taxon>
        <taxon>Agaricomycetidae</taxon>
        <taxon>Agaricales</taxon>
        <taxon>Agaricineae</taxon>
        <taxon>Strophariaceae</taxon>
        <taxon>Hypholoma</taxon>
    </lineage>
</organism>
<name>A0A0D2P4L6_HYPSF</name>
<dbReference type="GO" id="GO:0005634">
    <property type="term" value="C:nucleus"/>
    <property type="evidence" value="ECO:0007669"/>
    <property type="project" value="UniProtKB-SubCell"/>
</dbReference>
<feature type="compositionally biased region" description="Basic and acidic residues" evidence="7">
    <location>
        <begin position="324"/>
        <end position="346"/>
    </location>
</feature>
<dbReference type="Gene3D" id="4.10.240.10">
    <property type="entry name" value="Zn(2)-C6 fungal-type DNA-binding domain"/>
    <property type="match status" value="1"/>
</dbReference>
<dbReference type="Proteomes" id="UP000054270">
    <property type="component" value="Unassembled WGS sequence"/>
</dbReference>
<dbReference type="Pfam" id="PF04082">
    <property type="entry name" value="Fungal_trans"/>
    <property type="match status" value="1"/>
</dbReference>